<feature type="transmembrane region" description="Helical" evidence="10">
    <location>
        <begin position="9"/>
        <end position="28"/>
    </location>
</feature>
<dbReference type="GO" id="GO:0016705">
    <property type="term" value="F:oxidoreductase activity, acting on paired donors, with incorporation or reduction of molecular oxygen"/>
    <property type="evidence" value="ECO:0007669"/>
    <property type="project" value="InterPro"/>
</dbReference>
<sequence>MDQNSDMDTVILILSLSLIALFLLRGWFSGKKAAMKLLPPGPPSLPLIGNLHMLGKLPHRSLNKMAARYGAIMFLRLGSVPTVVASSPEAAKQFLKIQDMNFASRPFMSFAHNVVYGSKGAAFSSYGPYWRQLRKIFTTQLLSPKRIDSFRFIREQETRAMVDQLVRHCGRDVQGSSPVNVSKLAAAVTNNMNCRMAFGRKYLEEELDNRGFKEMIQEVFFLSGAFNVGDFIPWLQWMDIQGLVRRQKEAHKTFDAFIEKIIAEHQHVHLRGEGSDFNRDFVDELLALTEIDEEHEMKITRETVKAVIFDILVAGSDTSTVAVEWAMSEILLNPWIAKNIREELERVVGGHRKYVEESDLGQLEYLAAVVKETLRVHPPVPLLIPHECIEDCTVSGYAIPSKCRVIVNIWAIARDPAVWEDADAFKPERFVGNPIDVRGQNFEVLPFGSGRRGCPGQLLGVTVVQLVLANLLHCFEWRLPDGMKAEDLDMVEEFGLSTPRTHHLFALPTPRQLH</sequence>
<keyword evidence="9" id="KW-0503">Monooxygenase</keyword>
<dbReference type="GO" id="GO:0005506">
    <property type="term" value="F:iron ion binding"/>
    <property type="evidence" value="ECO:0007669"/>
    <property type="project" value="InterPro"/>
</dbReference>
<comment type="similarity">
    <text evidence="2 9">Belongs to the cytochrome P450 family.</text>
</comment>
<protein>
    <recommendedName>
        <fullName evidence="13">Cytochrome P450</fullName>
    </recommendedName>
</protein>
<dbReference type="CDD" id="cd11072">
    <property type="entry name" value="CYP71-like"/>
    <property type="match status" value="1"/>
</dbReference>
<dbReference type="GO" id="GO:0044550">
    <property type="term" value="P:secondary metabolite biosynthetic process"/>
    <property type="evidence" value="ECO:0007669"/>
    <property type="project" value="UniProtKB-ARBA"/>
</dbReference>
<keyword evidence="3 8" id="KW-0349">Heme</keyword>
<evidence type="ECO:0000256" key="5">
    <source>
        <dbReference type="ARBA" id="ARBA00023002"/>
    </source>
</evidence>
<keyword evidence="6 8" id="KW-0408">Iron</keyword>
<feature type="non-terminal residue" evidence="11">
    <location>
        <position position="514"/>
    </location>
</feature>
<comment type="cofactor">
    <cofactor evidence="8">
        <name>heme</name>
        <dbReference type="ChEBI" id="CHEBI:30413"/>
    </cofactor>
</comment>
<evidence type="ECO:0000256" key="6">
    <source>
        <dbReference type="ARBA" id="ARBA00023004"/>
    </source>
</evidence>
<proteinExistence type="inferred from homology"/>
<keyword evidence="5 9" id="KW-0560">Oxidoreductase</keyword>
<evidence type="ECO:0000256" key="10">
    <source>
        <dbReference type="SAM" id="Phobius"/>
    </source>
</evidence>
<gene>
    <name evidence="11" type="ORF">KI387_015251</name>
</gene>
<organism evidence="11 12">
    <name type="scientific">Taxus chinensis</name>
    <name type="common">Chinese yew</name>
    <name type="synonym">Taxus wallichiana var. chinensis</name>
    <dbReference type="NCBI Taxonomy" id="29808"/>
    <lineage>
        <taxon>Eukaryota</taxon>
        <taxon>Viridiplantae</taxon>
        <taxon>Streptophyta</taxon>
        <taxon>Embryophyta</taxon>
        <taxon>Tracheophyta</taxon>
        <taxon>Spermatophyta</taxon>
        <taxon>Pinopsida</taxon>
        <taxon>Pinidae</taxon>
        <taxon>Conifers II</taxon>
        <taxon>Cupressales</taxon>
        <taxon>Taxaceae</taxon>
        <taxon>Taxus</taxon>
    </lineage>
</organism>
<feature type="binding site" description="axial binding residue" evidence="8">
    <location>
        <position position="454"/>
    </location>
    <ligand>
        <name>heme</name>
        <dbReference type="ChEBI" id="CHEBI:30413"/>
    </ligand>
    <ligandPart>
        <name>Fe</name>
        <dbReference type="ChEBI" id="CHEBI:18248"/>
    </ligandPart>
</feature>
<evidence type="ECO:0000256" key="8">
    <source>
        <dbReference type="PIRSR" id="PIRSR602401-1"/>
    </source>
</evidence>
<dbReference type="OMA" id="GTTIVEY"/>
<dbReference type="GO" id="GO:0020037">
    <property type="term" value="F:heme binding"/>
    <property type="evidence" value="ECO:0007669"/>
    <property type="project" value="InterPro"/>
</dbReference>
<evidence type="ECO:0000256" key="3">
    <source>
        <dbReference type="ARBA" id="ARBA00022617"/>
    </source>
</evidence>
<evidence type="ECO:0000256" key="2">
    <source>
        <dbReference type="ARBA" id="ARBA00010617"/>
    </source>
</evidence>
<dbReference type="AlphaFoldDB" id="A0AA38GF09"/>
<dbReference type="FunFam" id="1.10.630.10:FF:000011">
    <property type="entry name" value="Cytochrome P450 83B1"/>
    <property type="match status" value="1"/>
</dbReference>
<dbReference type="Proteomes" id="UP000824469">
    <property type="component" value="Unassembled WGS sequence"/>
</dbReference>
<keyword evidence="7" id="KW-0876">Taxol biosynthesis</keyword>
<keyword evidence="12" id="KW-1185">Reference proteome</keyword>
<keyword evidence="4 8" id="KW-0479">Metal-binding</keyword>
<evidence type="ECO:0008006" key="13">
    <source>
        <dbReference type="Google" id="ProtNLM"/>
    </source>
</evidence>
<name>A0AA38GF09_TAXCH</name>
<evidence type="ECO:0000256" key="7">
    <source>
        <dbReference type="ARBA" id="ARBA00023059"/>
    </source>
</evidence>
<dbReference type="InterPro" id="IPR002401">
    <property type="entry name" value="Cyt_P450_E_grp-I"/>
</dbReference>
<dbReference type="PANTHER" id="PTHR47944">
    <property type="entry name" value="CYTOCHROME P450 98A9"/>
    <property type="match status" value="1"/>
</dbReference>
<evidence type="ECO:0000256" key="4">
    <source>
        <dbReference type="ARBA" id="ARBA00022723"/>
    </source>
</evidence>
<dbReference type="Gene3D" id="1.10.630.10">
    <property type="entry name" value="Cytochrome P450"/>
    <property type="match status" value="1"/>
</dbReference>
<reference evidence="11 12" key="1">
    <citation type="journal article" date="2021" name="Nat. Plants">
        <title>The Taxus genome provides insights into paclitaxel biosynthesis.</title>
        <authorList>
            <person name="Xiong X."/>
            <person name="Gou J."/>
            <person name="Liao Q."/>
            <person name="Li Y."/>
            <person name="Zhou Q."/>
            <person name="Bi G."/>
            <person name="Li C."/>
            <person name="Du R."/>
            <person name="Wang X."/>
            <person name="Sun T."/>
            <person name="Guo L."/>
            <person name="Liang H."/>
            <person name="Lu P."/>
            <person name="Wu Y."/>
            <person name="Zhang Z."/>
            <person name="Ro D.K."/>
            <person name="Shang Y."/>
            <person name="Huang S."/>
            <person name="Yan J."/>
        </authorList>
    </citation>
    <scope>NUCLEOTIDE SEQUENCE [LARGE SCALE GENOMIC DNA]</scope>
    <source>
        <strain evidence="11">Ta-2019</strain>
    </source>
</reference>
<dbReference type="SUPFAM" id="SSF48264">
    <property type="entry name" value="Cytochrome P450"/>
    <property type="match status" value="1"/>
</dbReference>
<dbReference type="EMBL" id="JAHRHJ020000003">
    <property type="protein sequence ID" value="KAH9320612.1"/>
    <property type="molecule type" value="Genomic_DNA"/>
</dbReference>
<evidence type="ECO:0000313" key="11">
    <source>
        <dbReference type="EMBL" id="KAH9320612.1"/>
    </source>
</evidence>
<dbReference type="GO" id="GO:0042617">
    <property type="term" value="P:paclitaxel biosynthetic process"/>
    <property type="evidence" value="ECO:0007669"/>
    <property type="project" value="UniProtKB-KW"/>
</dbReference>
<dbReference type="PROSITE" id="PS00086">
    <property type="entry name" value="CYTOCHROME_P450"/>
    <property type="match status" value="1"/>
</dbReference>
<dbReference type="PRINTS" id="PR00463">
    <property type="entry name" value="EP450I"/>
</dbReference>
<dbReference type="PANTHER" id="PTHR47944:SF4">
    <property type="entry name" value="OS09G0441700 PROTEIN"/>
    <property type="match status" value="1"/>
</dbReference>
<accession>A0AA38GF09</accession>
<comment type="pathway">
    <text evidence="1">Alkaloid biosynthesis; taxol biosynthesis.</text>
</comment>
<keyword evidence="10" id="KW-1133">Transmembrane helix</keyword>
<evidence type="ECO:0000313" key="12">
    <source>
        <dbReference type="Proteomes" id="UP000824469"/>
    </source>
</evidence>
<evidence type="ECO:0000256" key="1">
    <source>
        <dbReference type="ARBA" id="ARBA00005122"/>
    </source>
</evidence>
<dbReference type="InterPro" id="IPR017972">
    <property type="entry name" value="Cyt_P450_CS"/>
</dbReference>
<keyword evidence="10" id="KW-0812">Transmembrane</keyword>
<dbReference type="InterPro" id="IPR001128">
    <property type="entry name" value="Cyt_P450"/>
</dbReference>
<dbReference type="PRINTS" id="PR00385">
    <property type="entry name" value="P450"/>
</dbReference>
<dbReference type="InterPro" id="IPR036396">
    <property type="entry name" value="Cyt_P450_sf"/>
</dbReference>
<dbReference type="GO" id="GO:0004497">
    <property type="term" value="F:monooxygenase activity"/>
    <property type="evidence" value="ECO:0007669"/>
    <property type="project" value="UniProtKB-KW"/>
</dbReference>
<keyword evidence="10" id="KW-0472">Membrane</keyword>
<dbReference type="Pfam" id="PF00067">
    <property type="entry name" value="p450"/>
    <property type="match status" value="1"/>
</dbReference>
<comment type="caution">
    <text evidence="11">The sequence shown here is derived from an EMBL/GenBank/DDBJ whole genome shotgun (WGS) entry which is preliminary data.</text>
</comment>
<evidence type="ECO:0000256" key="9">
    <source>
        <dbReference type="RuleBase" id="RU000461"/>
    </source>
</evidence>